<proteinExistence type="predicted"/>
<dbReference type="Proteomes" id="UP000652761">
    <property type="component" value="Unassembled WGS sequence"/>
</dbReference>
<evidence type="ECO:0008006" key="4">
    <source>
        <dbReference type="Google" id="ProtNLM"/>
    </source>
</evidence>
<comment type="caution">
    <text evidence="2">The sequence shown here is derived from an EMBL/GenBank/DDBJ whole genome shotgun (WGS) entry which is preliminary data.</text>
</comment>
<dbReference type="OrthoDB" id="3510at2759"/>
<dbReference type="EMBL" id="NMUH01005668">
    <property type="protein sequence ID" value="MQM13374.1"/>
    <property type="molecule type" value="Genomic_DNA"/>
</dbReference>
<feature type="region of interest" description="Disordered" evidence="1">
    <location>
        <begin position="1"/>
        <end position="38"/>
    </location>
</feature>
<dbReference type="SUPFAM" id="SSF75005">
    <property type="entry name" value="Arabinanase/levansucrase/invertase"/>
    <property type="match status" value="3"/>
</dbReference>
<feature type="compositionally biased region" description="Low complexity" evidence="1">
    <location>
        <begin position="86"/>
        <end position="97"/>
    </location>
</feature>
<accession>A0A843X5Y4</accession>
<reference evidence="2" key="1">
    <citation type="submission" date="2017-07" db="EMBL/GenBank/DDBJ databases">
        <title>Taro Niue Genome Assembly and Annotation.</title>
        <authorList>
            <person name="Atibalentja N."/>
            <person name="Keating K."/>
            <person name="Fields C.J."/>
        </authorList>
    </citation>
    <scope>NUCLEOTIDE SEQUENCE</scope>
    <source>
        <strain evidence="2">Niue_2</strain>
        <tissue evidence="2">Leaf</tissue>
    </source>
</reference>
<dbReference type="PANTHER" id="PTHR35279">
    <property type="match status" value="1"/>
</dbReference>
<evidence type="ECO:0000313" key="3">
    <source>
        <dbReference type="Proteomes" id="UP000652761"/>
    </source>
</evidence>
<dbReference type="PANTHER" id="PTHR35279:SF1">
    <property type="entry name" value="ARABINANASE_LEVANSUCRASE_INVERTASE"/>
    <property type="match status" value="1"/>
</dbReference>
<name>A0A843X5Y4_COLES</name>
<feature type="region of interest" description="Disordered" evidence="1">
    <location>
        <begin position="79"/>
        <end position="106"/>
    </location>
</feature>
<sequence length="515" mass="54444">MEAIATAAAGRTTMVPRRSSTRRCPAPPHPARSTPSLPALVATGQGAHLRHQATFLMRAESLGRNNIRAPTFLTRCCSRRDAGENSTGSTADSGATSLPTTLVEDPEDLVTVESGAPMSRAPPELAAAGSTLPGQLPTLSSEGLVFRHGTAGAWDGRGVGSPVVKRYLGDDKERWFMWYHGSAEGDGVDDDCSGSIGLALSANGIHWERGTGPVESVDGAGIVMRRCDDWWAFDTLSLRPSDVLIMSSAKVRTTGAVYWLYYTGFTPEKVSIPGNPAATPVPRSLPGLAISQDGRHWARLEGEHHSGALLDVGPPGEWDSLFLAAPRVVYHSRGDMRMYYHALDPANGGYAIGLARSRDGIRWMKLGKALGAGPAGSFDVGGVLNGHVVRRRSGATREEGGYLMVYEGVSADGRRNVGVAESPDGLKGWRRCAGGEAILGPSAEGGWDDGGVGSPCLVQMDGDEGWRLYYRGVGKGGRTGIGLAVSEGSEMGGEFRRWTGFCSLSPSDPANLRAL</sequence>
<dbReference type="AlphaFoldDB" id="A0A843X5Y4"/>
<protein>
    <recommendedName>
        <fullName evidence="4">Arabinanase/levansucrase/invertase</fullName>
    </recommendedName>
</protein>
<dbReference type="Gene3D" id="2.115.10.20">
    <property type="entry name" value="Glycosyl hydrolase domain, family 43"/>
    <property type="match status" value="3"/>
</dbReference>
<organism evidence="2 3">
    <name type="scientific">Colocasia esculenta</name>
    <name type="common">Wild taro</name>
    <name type="synonym">Arum esculentum</name>
    <dbReference type="NCBI Taxonomy" id="4460"/>
    <lineage>
        <taxon>Eukaryota</taxon>
        <taxon>Viridiplantae</taxon>
        <taxon>Streptophyta</taxon>
        <taxon>Embryophyta</taxon>
        <taxon>Tracheophyta</taxon>
        <taxon>Spermatophyta</taxon>
        <taxon>Magnoliopsida</taxon>
        <taxon>Liliopsida</taxon>
        <taxon>Araceae</taxon>
        <taxon>Aroideae</taxon>
        <taxon>Colocasieae</taxon>
        <taxon>Colocasia</taxon>
    </lineage>
</organism>
<gene>
    <name evidence="2" type="ORF">Taro_046298</name>
</gene>
<evidence type="ECO:0000313" key="2">
    <source>
        <dbReference type="EMBL" id="MQM13374.1"/>
    </source>
</evidence>
<feature type="region of interest" description="Disordered" evidence="1">
    <location>
        <begin position="114"/>
        <end position="133"/>
    </location>
</feature>
<evidence type="ECO:0000256" key="1">
    <source>
        <dbReference type="SAM" id="MobiDB-lite"/>
    </source>
</evidence>
<dbReference type="InterPro" id="IPR023296">
    <property type="entry name" value="Glyco_hydro_beta-prop_sf"/>
</dbReference>
<keyword evidence="3" id="KW-1185">Reference proteome</keyword>